<proteinExistence type="predicted"/>
<feature type="domain" description="RRM" evidence="5">
    <location>
        <begin position="87"/>
        <end position="159"/>
    </location>
</feature>
<dbReference type="PROSITE" id="PS50102">
    <property type="entry name" value="RRM"/>
    <property type="match status" value="3"/>
</dbReference>
<name>A0A7S3JCN3_9SPIT</name>
<evidence type="ECO:0000256" key="2">
    <source>
        <dbReference type="ARBA" id="ARBA00022884"/>
    </source>
</evidence>
<dbReference type="CDD" id="cd12320">
    <property type="entry name" value="RRM6_RBM19_RRM5_MRD1"/>
    <property type="match status" value="1"/>
</dbReference>
<dbReference type="InterPro" id="IPR034423">
    <property type="entry name" value="RBM19_RRM5"/>
</dbReference>
<dbReference type="Gene3D" id="3.30.70.330">
    <property type="match status" value="3"/>
</dbReference>
<dbReference type="Pfam" id="PF00076">
    <property type="entry name" value="RRM_1"/>
    <property type="match status" value="3"/>
</dbReference>
<keyword evidence="1" id="KW-0677">Repeat</keyword>
<keyword evidence="2 3" id="KW-0694">RNA-binding</keyword>
<dbReference type="AlphaFoldDB" id="A0A7S3JCN3"/>
<organism evidence="6">
    <name type="scientific">Euplotes harpa</name>
    <dbReference type="NCBI Taxonomy" id="151035"/>
    <lineage>
        <taxon>Eukaryota</taxon>
        <taxon>Sar</taxon>
        <taxon>Alveolata</taxon>
        <taxon>Ciliophora</taxon>
        <taxon>Intramacronucleata</taxon>
        <taxon>Spirotrichea</taxon>
        <taxon>Hypotrichia</taxon>
        <taxon>Euplotida</taxon>
        <taxon>Euplotidae</taxon>
        <taxon>Euplotes</taxon>
    </lineage>
</organism>
<dbReference type="InterPro" id="IPR012677">
    <property type="entry name" value="Nucleotide-bd_a/b_plait_sf"/>
</dbReference>
<dbReference type="GO" id="GO:0003723">
    <property type="term" value="F:RNA binding"/>
    <property type="evidence" value="ECO:0007669"/>
    <property type="project" value="UniProtKB-UniRule"/>
</dbReference>
<protein>
    <recommendedName>
        <fullName evidence="5">RRM domain-containing protein</fullName>
    </recommendedName>
</protein>
<sequence length="423" mass="48985">MKRNFDEETNWNYLFMNQDAVTEAIANKLNLKKGDILNKEDDNLAVRVTNIETQIIKETKEWMLENGIDIKSIEGKNNRKDCKRSKKIILIKNISAKVTVDELKELFGRYGHIENLVISPSNTLGIVFFASESHSETAMKKLCYYRLHNIPLYLEYAPQFFEKTSAKRTAAEAEVVDNEEVENDLIKKYGNTVFVKNLNFDTTEEKLRKTFEGAKAGKILSCKIVKSKENGLQSSGYGFVEFENEEDTKKAIKKLQGVIVDEHVLKLKISRKDKYEAERKKRLEKLKRKEKTEESFVDNDDMASNKLLIKNLAFEANNKDIQALFKEVGQIKKIRLPKKANSHLHRGFGFIEFVTVEDARNAFETMQHSHLYGRKLVIQWAKKADDINDIMNLRQKARVQQEALKQGNNKKHKITEEVQSDQE</sequence>
<evidence type="ECO:0000259" key="5">
    <source>
        <dbReference type="PROSITE" id="PS50102"/>
    </source>
</evidence>
<dbReference type="SUPFAM" id="SSF54928">
    <property type="entry name" value="RNA-binding domain, RBD"/>
    <property type="match status" value="3"/>
</dbReference>
<dbReference type="CDD" id="cd12318">
    <property type="entry name" value="RRM5_RBM19_like"/>
    <property type="match status" value="1"/>
</dbReference>
<evidence type="ECO:0000256" key="4">
    <source>
        <dbReference type="SAM" id="MobiDB-lite"/>
    </source>
</evidence>
<dbReference type="EMBL" id="HBII01025660">
    <property type="protein sequence ID" value="CAE0351759.1"/>
    <property type="molecule type" value="Transcribed_RNA"/>
</dbReference>
<feature type="region of interest" description="Disordered" evidence="4">
    <location>
        <begin position="402"/>
        <end position="423"/>
    </location>
</feature>
<dbReference type="PANTHER" id="PTHR24012">
    <property type="entry name" value="RNA BINDING PROTEIN"/>
    <property type="match status" value="1"/>
</dbReference>
<dbReference type="InterPro" id="IPR000504">
    <property type="entry name" value="RRM_dom"/>
</dbReference>
<reference evidence="6" key="1">
    <citation type="submission" date="2021-01" db="EMBL/GenBank/DDBJ databases">
        <authorList>
            <person name="Corre E."/>
            <person name="Pelletier E."/>
            <person name="Niang G."/>
            <person name="Scheremetjew M."/>
            <person name="Finn R."/>
            <person name="Kale V."/>
            <person name="Holt S."/>
            <person name="Cochrane G."/>
            <person name="Meng A."/>
            <person name="Brown T."/>
            <person name="Cohen L."/>
        </authorList>
    </citation>
    <scope>NUCLEOTIDE SEQUENCE</scope>
    <source>
        <strain evidence="6">FSP1.4</strain>
    </source>
</reference>
<gene>
    <name evidence="6" type="ORF">EHAR0213_LOCUS10673</name>
</gene>
<accession>A0A7S3JCN3</accession>
<evidence type="ECO:0000313" key="6">
    <source>
        <dbReference type="EMBL" id="CAE0351759.1"/>
    </source>
</evidence>
<evidence type="ECO:0000256" key="1">
    <source>
        <dbReference type="ARBA" id="ARBA00022737"/>
    </source>
</evidence>
<feature type="domain" description="RRM" evidence="5">
    <location>
        <begin position="305"/>
        <end position="383"/>
    </location>
</feature>
<feature type="domain" description="RRM" evidence="5">
    <location>
        <begin position="191"/>
        <end position="272"/>
    </location>
</feature>
<dbReference type="SMART" id="SM00360">
    <property type="entry name" value="RRM"/>
    <property type="match status" value="3"/>
</dbReference>
<dbReference type="InterPro" id="IPR035979">
    <property type="entry name" value="RBD_domain_sf"/>
</dbReference>
<evidence type="ECO:0000256" key="3">
    <source>
        <dbReference type="PROSITE-ProRule" id="PRU00176"/>
    </source>
</evidence>